<reference evidence="6 7" key="1">
    <citation type="submission" date="2019-05" db="EMBL/GenBank/DDBJ databases">
        <authorList>
            <person name="Moore K."/>
            <person name="O'Neill P."/>
            <person name="Farbos A."/>
            <person name="Studholme D.J."/>
        </authorList>
    </citation>
    <scope>NUCLEOTIDE SEQUENCE [LARGE SCALE GENOMIC DNA]</scope>
    <source>
        <strain evidence="6 7">DSM 9128</strain>
    </source>
</reference>
<dbReference type="InterPro" id="IPR005119">
    <property type="entry name" value="LysR_subst-bd"/>
</dbReference>
<evidence type="ECO:0000256" key="4">
    <source>
        <dbReference type="ARBA" id="ARBA00023163"/>
    </source>
</evidence>
<organism evidence="6 7">
    <name type="scientific">Pseudomonas nitroreducens</name>
    <dbReference type="NCBI Taxonomy" id="46680"/>
    <lineage>
        <taxon>Bacteria</taxon>
        <taxon>Pseudomonadati</taxon>
        <taxon>Pseudomonadota</taxon>
        <taxon>Gammaproteobacteria</taxon>
        <taxon>Pseudomonadales</taxon>
        <taxon>Pseudomonadaceae</taxon>
        <taxon>Pseudomonas</taxon>
    </lineage>
</organism>
<dbReference type="Gene3D" id="1.10.10.10">
    <property type="entry name" value="Winged helix-like DNA-binding domain superfamily/Winged helix DNA-binding domain"/>
    <property type="match status" value="1"/>
</dbReference>
<dbReference type="AlphaFoldDB" id="A0A5R8ZWD0"/>
<dbReference type="InterPro" id="IPR036390">
    <property type="entry name" value="WH_DNA-bd_sf"/>
</dbReference>
<dbReference type="GO" id="GO:0003677">
    <property type="term" value="F:DNA binding"/>
    <property type="evidence" value="ECO:0007669"/>
    <property type="project" value="UniProtKB-KW"/>
</dbReference>
<dbReference type="Proteomes" id="UP000307510">
    <property type="component" value="Unassembled WGS sequence"/>
</dbReference>
<dbReference type="SUPFAM" id="SSF53850">
    <property type="entry name" value="Periplasmic binding protein-like II"/>
    <property type="match status" value="1"/>
</dbReference>
<comment type="caution">
    <text evidence="6">The sequence shown here is derived from an EMBL/GenBank/DDBJ whole genome shotgun (WGS) entry which is preliminary data.</text>
</comment>
<dbReference type="PANTHER" id="PTHR30537:SF5">
    <property type="entry name" value="HTH-TYPE TRANSCRIPTIONAL ACTIVATOR TTDR-RELATED"/>
    <property type="match status" value="1"/>
</dbReference>
<dbReference type="Gene3D" id="3.40.190.290">
    <property type="match status" value="1"/>
</dbReference>
<dbReference type="InterPro" id="IPR000847">
    <property type="entry name" value="LysR_HTH_N"/>
</dbReference>
<dbReference type="CDD" id="cd08475">
    <property type="entry name" value="PBP2_CrgA_like_6"/>
    <property type="match status" value="1"/>
</dbReference>
<keyword evidence="3" id="KW-0238">DNA-binding</keyword>
<keyword evidence="4" id="KW-0804">Transcription</keyword>
<accession>A0A5R8ZWD0</accession>
<sequence>MLPIESLSGITTFVVAARAHSFTDAAAQLGVSKSAVGKSIARLEERLGVKLFLRTTRRVTLSADGQAYFAACSAALEEIGAAENSLGARAMSPSGRLRIDMPVVFGRKVMMPILLEIGCRYPDLHFTMTFADHLIDPIEEGVDLAIRFGEPKDSTELIARRLTSQRWVICGAPKYLEKRGTPVTLDDLELHQGIVGYRRDQPLSWRVSIEGEAQRFSPPATHQLGDGDAIVDATLAGLGLCQIPESLVREHITEGRLVTVLDEFTQDLIDVHAVWPRAAHLRPKVKCVVETLVELGRLGQLG</sequence>
<evidence type="ECO:0000256" key="2">
    <source>
        <dbReference type="ARBA" id="ARBA00023015"/>
    </source>
</evidence>
<feature type="domain" description="HTH lysR-type" evidence="5">
    <location>
        <begin position="5"/>
        <end position="62"/>
    </location>
</feature>
<evidence type="ECO:0000313" key="6">
    <source>
        <dbReference type="EMBL" id="TLP69816.1"/>
    </source>
</evidence>
<evidence type="ECO:0000259" key="5">
    <source>
        <dbReference type="PROSITE" id="PS50931"/>
    </source>
</evidence>
<reference evidence="7" key="2">
    <citation type="submission" date="2019-06" db="EMBL/GenBank/DDBJ databases">
        <title>AzeR, a transcriptional regulator that responds to azelaic acid in Pseudomonas nitroreducens.</title>
        <authorList>
            <person name="Bez C."/>
            <person name="Javvadi S.G."/>
            <person name="Bertani I."/>
            <person name="Devescovi G."/>
            <person name="Studholme D.J."/>
            <person name="Geller A."/>
            <person name="Levy A."/>
            <person name="Venturi V."/>
        </authorList>
    </citation>
    <scope>NUCLEOTIDE SEQUENCE [LARGE SCALE GENOMIC DNA]</scope>
    <source>
        <strain evidence="7">DSM 9128</strain>
    </source>
</reference>
<gene>
    <name evidence="6" type="ORF">FEA48_28625</name>
</gene>
<dbReference type="GO" id="GO:0003700">
    <property type="term" value="F:DNA-binding transcription factor activity"/>
    <property type="evidence" value="ECO:0007669"/>
    <property type="project" value="InterPro"/>
</dbReference>
<proteinExistence type="inferred from homology"/>
<dbReference type="InterPro" id="IPR058163">
    <property type="entry name" value="LysR-type_TF_proteobact-type"/>
</dbReference>
<dbReference type="RefSeq" id="WP_138216835.1">
    <property type="nucleotide sequence ID" value="NZ_VASG01000010.1"/>
</dbReference>
<dbReference type="InterPro" id="IPR036388">
    <property type="entry name" value="WH-like_DNA-bd_sf"/>
</dbReference>
<keyword evidence="2" id="KW-0805">Transcription regulation</keyword>
<evidence type="ECO:0000256" key="3">
    <source>
        <dbReference type="ARBA" id="ARBA00023125"/>
    </source>
</evidence>
<dbReference type="SUPFAM" id="SSF46785">
    <property type="entry name" value="Winged helix' DNA-binding domain"/>
    <property type="match status" value="1"/>
</dbReference>
<evidence type="ECO:0000313" key="7">
    <source>
        <dbReference type="Proteomes" id="UP000307510"/>
    </source>
</evidence>
<dbReference type="Pfam" id="PF03466">
    <property type="entry name" value="LysR_substrate"/>
    <property type="match status" value="1"/>
</dbReference>
<dbReference type="PANTHER" id="PTHR30537">
    <property type="entry name" value="HTH-TYPE TRANSCRIPTIONAL REGULATOR"/>
    <property type="match status" value="1"/>
</dbReference>
<evidence type="ECO:0000256" key="1">
    <source>
        <dbReference type="ARBA" id="ARBA00009437"/>
    </source>
</evidence>
<dbReference type="PROSITE" id="PS50931">
    <property type="entry name" value="HTH_LYSR"/>
    <property type="match status" value="1"/>
</dbReference>
<dbReference type="FunFam" id="1.10.10.10:FF:000001">
    <property type="entry name" value="LysR family transcriptional regulator"/>
    <property type="match status" value="1"/>
</dbReference>
<dbReference type="PRINTS" id="PR00039">
    <property type="entry name" value="HTHLYSR"/>
</dbReference>
<dbReference type="Pfam" id="PF00126">
    <property type="entry name" value="HTH_1"/>
    <property type="match status" value="1"/>
</dbReference>
<comment type="similarity">
    <text evidence="1">Belongs to the LysR transcriptional regulatory family.</text>
</comment>
<dbReference type="EMBL" id="VASG01000010">
    <property type="protein sequence ID" value="TLP69816.1"/>
    <property type="molecule type" value="Genomic_DNA"/>
</dbReference>
<protein>
    <submittedName>
        <fullName evidence="6">LysR family transcriptional regulator</fullName>
    </submittedName>
</protein>
<name>A0A5R8ZWD0_PSENT</name>